<proteinExistence type="predicted"/>
<reference evidence="1 2" key="1">
    <citation type="submission" date="2012-04" db="EMBL/GenBank/DDBJ databases">
        <authorList>
            <person name="Genoscope - CEA"/>
        </authorList>
    </citation>
    <scope>NUCLEOTIDE SEQUENCE [LARGE SCALE GENOMIC DNA]</scope>
    <source>
        <strain evidence="1 2">9432</strain>
    </source>
</reference>
<evidence type="ECO:0000313" key="2">
    <source>
        <dbReference type="Proteomes" id="UP000005806"/>
    </source>
</evidence>
<dbReference type="EMBL" id="CAIH01000249">
    <property type="protein sequence ID" value="CCH93589.1"/>
    <property type="molecule type" value="Genomic_DNA"/>
</dbReference>
<comment type="caution">
    <text evidence="1">The sequence shown here is derived from an EMBL/GenBank/DDBJ whole genome shotgun (WGS) entry which is preliminary data.</text>
</comment>
<organism evidence="1 2">
    <name type="scientific">Microcystis aeruginosa PCC 9432</name>
    <dbReference type="NCBI Taxonomy" id="1160280"/>
    <lineage>
        <taxon>Bacteria</taxon>
        <taxon>Bacillati</taxon>
        <taxon>Cyanobacteriota</taxon>
        <taxon>Cyanophyceae</taxon>
        <taxon>Oscillatoriophycideae</taxon>
        <taxon>Chroococcales</taxon>
        <taxon>Microcystaceae</taxon>
        <taxon>Microcystis</taxon>
    </lineage>
</organism>
<protein>
    <submittedName>
        <fullName evidence="1">Uncharacterized protein</fullName>
    </submittedName>
</protein>
<accession>A0A822LEB3</accession>
<dbReference type="Proteomes" id="UP000005806">
    <property type="component" value="Unassembled WGS sequence"/>
</dbReference>
<name>A0A822LEB3_MICAE</name>
<sequence length="56" mass="6636">MLWKSGDLIRGSIEFVALYLKCRGEDPKRLVRRDETKRQYKTALRHISRGFNVKAQ</sequence>
<evidence type="ECO:0000313" key="1">
    <source>
        <dbReference type="EMBL" id="CCH93589.1"/>
    </source>
</evidence>
<gene>
    <name evidence="1" type="ORF">MICCA_3220022</name>
</gene>
<dbReference type="AlphaFoldDB" id="A0A822LEB3"/>